<name>A0ABQ7GRL0_DUNSA</name>
<dbReference type="Gene3D" id="1.20.80.10">
    <property type="match status" value="1"/>
</dbReference>
<dbReference type="InterPro" id="IPR014352">
    <property type="entry name" value="FERM/acyl-CoA-bd_prot_sf"/>
</dbReference>
<evidence type="ECO:0000313" key="2">
    <source>
        <dbReference type="EMBL" id="KAF5837247.1"/>
    </source>
</evidence>
<feature type="compositionally biased region" description="Low complexity" evidence="1">
    <location>
        <begin position="88"/>
        <end position="107"/>
    </location>
</feature>
<reference evidence="2" key="1">
    <citation type="submission" date="2017-08" db="EMBL/GenBank/DDBJ databases">
        <authorList>
            <person name="Polle J.E."/>
            <person name="Barry K."/>
            <person name="Cushman J."/>
            <person name="Schmutz J."/>
            <person name="Tran D."/>
            <person name="Hathwaick L.T."/>
            <person name="Yim W.C."/>
            <person name="Jenkins J."/>
            <person name="Mckie-Krisberg Z.M."/>
            <person name="Prochnik S."/>
            <person name="Lindquist E."/>
            <person name="Dockter R.B."/>
            <person name="Adam C."/>
            <person name="Molina H."/>
            <person name="Bunkerborg J."/>
            <person name="Jin E."/>
            <person name="Buchheim M."/>
            <person name="Magnuson J."/>
        </authorList>
    </citation>
    <scope>NUCLEOTIDE SEQUENCE</scope>
    <source>
        <strain evidence="2">CCAP 19/18</strain>
    </source>
</reference>
<sequence>MMADFRSVKLQKLDTIIRSLAERSQALDGMLPASDAAHKQIIMLEQQVCESIAQDLAALMQQVSLGDSKRQAASMPQAPPVVAPPAPAQAAVPKRLQQQHQQQQQQQNHAAAPNYEGMSKAKADREKRKQNPAHREKEKARKAANMERKIAERKARAAQEAQGQ</sequence>
<comment type="caution">
    <text evidence="2">The sequence shown here is derived from an EMBL/GenBank/DDBJ whole genome shotgun (WGS) entry which is preliminary data.</text>
</comment>
<feature type="compositionally biased region" description="Pro residues" evidence="1">
    <location>
        <begin position="77"/>
        <end position="87"/>
    </location>
</feature>
<dbReference type="Proteomes" id="UP000815325">
    <property type="component" value="Unassembled WGS sequence"/>
</dbReference>
<evidence type="ECO:0008006" key="4">
    <source>
        <dbReference type="Google" id="ProtNLM"/>
    </source>
</evidence>
<dbReference type="EMBL" id="MU069623">
    <property type="protein sequence ID" value="KAF5837247.1"/>
    <property type="molecule type" value="Genomic_DNA"/>
</dbReference>
<accession>A0ABQ7GRL0</accession>
<feature type="compositionally biased region" description="Basic and acidic residues" evidence="1">
    <location>
        <begin position="119"/>
        <end position="157"/>
    </location>
</feature>
<protein>
    <recommendedName>
        <fullName evidence="4">BZIP domain-containing protein</fullName>
    </recommendedName>
</protein>
<gene>
    <name evidence="2" type="ORF">DUNSADRAFT_4638</name>
</gene>
<organism evidence="2 3">
    <name type="scientific">Dunaliella salina</name>
    <name type="common">Green alga</name>
    <name type="synonym">Protococcus salinus</name>
    <dbReference type="NCBI Taxonomy" id="3046"/>
    <lineage>
        <taxon>Eukaryota</taxon>
        <taxon>Viridiplantae</taxon>
        <taxon>Chlorophyta</taxon>
        <taxon>core chlorophytes</taxon>
        <taxon>Chlorophyceae</taxon>
        <taxon>CS clade</taxon>
        <taxon>Chlamydomonadales</taxon>
        <taxon>Dunaliellaceae</taxon>
        <taxon>Dunaliella</taxon>
    </lineage>
</organism>
<feature type="region of interest" description="Disordered" evidence="1">
    <location>
        <begin position="65"/>
        <end position="164"/>
    </location>
</feature>
<evidence type="ECO:0000313" key="3">
    <source>
        <dbReference type="Proteomes" id="UP000815325"/>
    </source>
</evidence>
<proteinExistence type="predicted"/>
<evidence type="ECO:0000256" key="1">
    <source>
        <dbReference type="SAM" id="MobiDB-lite"/>
    </source>
</evidence>
<keyword evidence="3" id="KW-1185">Reference proteome</keyword>